<reference evidence="13" key="1">
    <citation type="submission" date="2017-08" db="EMBL/GenBank/DDBJ databases">
        <title>A dynamic microbial community with high functional redundancy inhabits the cold, oxic subseafloor aquifer.</title>
        <authorList>
            <person name="Tully B.J."/>
            <person name="Wheat C.G."/>
            <person name="Glazer B.T."/>
            <person name="Huber J.A."/>
        </authorList>
    </citation>
    <scope>NUCLEOTIDE SEQUENCE [LARGE SCALE GENOMIC DNA]</scope>
</reference>
<dbReference type="InterPro" id="IPR004101">
    <property type="entry name" value="Mur_ligase_C"/>
</dbReference>
<dbReference type="SUPFAM" id="SSF53244">
    <property type="entry name" value="MurD-like peptide ligases, peptide-binding domain"/>
    <property type="match status" value="1"/>
</dbReference>
<dbReference type="GO" id="GO:0008360">
    <property type="term" value="P:regulation of cell shape"/>
    <property type="evidence" value="ECO:0007669"/>
    <property type="project" value="UniProtKB-KW"/>
</dbReference>
<dbReference type="EMBL" id="NVSR01000050">
    <property type="protein sequence ID" value="PCI27738.1"/>
    <property type="molecule type" value="Genomic_DNA"/>
</dbReference>
<dbReference type="Gene3D" id="3.90.190.20">
    <property type="entry name" value="Mur ligase, C-terminal domain"/>
    <property type="match status" value="1"/>
</dbReference>
<name>A0A2A4T2I4_9DELT</name>
<dbReference type="Gene3D" id="3.40.1190.10">
    <property type="entry name" value="Mur-like, catalytic domain"/>
    <property type="match status" value="1"/>
</dbReference>
<evidence type="ECO:0000256" key="8">
    <source>
        <dbReference type="ARBA" id="ARBA00023316"/>
    </source>
</evidence>
<protein>
    <submittedName>
        <fullName evidence="12">UDP-N-acetylmuramate:L-alanyl-gamma-D-glutamyl-meso-diaminopimelate ligase</fullName>
    </submittedName>
</protein>
<feature type="domain" description="Mur ligase central" evidence="11">
    <location>
        <begin position="111"/>
        <end position="299"/>
    </location>
</feature>
<evidence type="ECO:0000256" key="5">
    <source>
        <dbReference type="ARBA" id="ARBA00022960"/>
    </source>
</evidence>
<dbReference type="GO" id="GO:0016881">
    <property type="term" value="F:acid-amino acid ligase activity"/>
    <property type="evidence" value="ECO:0007669"/>
    <property type="project" value="InterPro"/>
</dbReference>
<dbReference type="InterPro" id="IPR005757">
    <property type="entry name" value="Mpl"/>
</dbReference>
<sequence>MNPKHFHFSGICGTAMASLAVLLKNRGHKITGSDENIYPPMSDFLIENQIEVAQGYQPEHLQPHPDYVVLGNALSRGNAEVEYALEAHLHYLSMAELLKNEFIRGNRSVVVSGTHGKTGTSSLAAHVLHACGEDTGFMIGGIPENFGTSSLDVKKGGYFVVEGDEYDTSLFDKRSKFFHYLPDLLIINNIEFDHADIFNNLEEIKKSFSLMLRQIPRNGLILVNGDDEHALEVAKTGFTPYVTFGMGEHCEALISQCAPLTGELGMKFELSFQGKNYSLKIPLLGEFNVRNATAVILLALHEGIAIEKIQAALNSFKNVRRRLQRVNQSGKIKVFDDFAHHPTAIAETIKAVRLAWPAAKIHAVYEARSNTSVRKFHQERMATAFADADSVCFYKLHRGDSIALDDRLDLSKIVDQLRAANKTADCIDNLDQIADYAVALAEPGDIILVMSQGSFGGVQHKIATKIDALS</sequence>
<comment type="caution">
    <text evidence="12">The sequence shown here is derived from an EMBL/GenBank/DDBJ whole genome shotgun (WGS) entry which is preliminary data.</text>
</comment>
<evidence type="ECO:0000313" key="12">
    <source>
        <dbReference type="EMBL" id="PCI27738.1"/>
    </source>
</evidence>
<dbReference type="InterPro" id="IPR000713">
    <property type="entry name" value="Mur_ligase_N"/>
</dbReference>
<keyword evidence="8" id="KW-0961">Cell wall biogenesis/degradation</keyword>
<keyword evidence="3" id="KW-0547">Nucleotide-binding</keyword>
<evidence type="ECO:0000256" key="3">
    <source>
        <dbReference type="ARBA" id="ARBA00022741"/>
    </source>
</evidence>
<dbReference type="NCBIfam" id="TIGR01081">
    <property type="entry name" value="mpl"/>
    <property type="match status" value="1"/>
</dbReference>
<evidence type="ECO:0000313" key="13">
    <source>
        <dbReference type="Proteomes" id="UP000218113"/>
    </source>
</evidence>
<dbReference type="Pfam" id="PF02875">
    <property type="entry name" value="Mur_ligase_C"/>
    <property type="match status" value="1"/>
</dbReference>
<keyword evidence="6" id="KW-0573">Peptidoglycan synthesis</keyword>
<keyword evidence="7" id="KW-0131">Cell cycle</keyword>
<dbReference type="SUPFAM" id="SSF51984">
    <property type="entry name" value="MurCD N-terminal domain"/>
    <property type="match status" value="1"/>
</dbReference>
<dbReference type="Pfam" id="PF08245">
    <property type="entry name" value="Mur_ligase_M"/>
    <property type="match status" value="1"/>
</dbReference>
<dbReference type="GO" id="GO:0051301">
    <property type="term" value="P:cell division"/>
    <property type="evidence" value="ECO:0007669"/>
    <property type="project" value="UniProtKB-KW"/>
</dbReference>
<dbReference type="InterPro" id="IPR036565">
    <property type="entry name" value="Mur-like_cat_sf"/>
</dbReference>
<keyword evidence="2" id="KW-0132">Cell division</keyword>
<feature type="domain" description="Mur ligase C-terminal" evidence="10">
    <location>
        <begin position="321"/>
        <end position="453"/>
    </location>
</feature>
<evidence type="ECO:0000256" key="1">
    <source>
        <dbReference type="ARBA" id="ARBA00022598"/>
    </source>
</evidence>
<dbReference type="GO" id="GO:0071555">
    <property type="term" value="P:cell wall organization"/>
    <property type="evidence" value="ECO:0007669"/>
    <property type="project" value="UniProtKB-KW"/>
</dbReference>
<evidence type="ECO:0000256" key="7">
    <source>
        <dbReference type="ARBA" id="ARBA00023306"/>
    </source>
</evidence>
<evidence type="ECO:0000256" key="6">
    <source>
        <dbReference type="ARBA" id="ARBA00022984"/>
    </source>
</evidence>
<evidence type="ECO:0000259" key="10">
    <source>
        <dbReference type="Pfam" id="PF02875"/>
    </source>
</evidence>
<dbReference type="InterPro" id="IPR013221">
    <property type="entry name" value="Mur_ligase_cen"/>
</dbReference>
<evidence type="ECO:0000259" key="9">
    <source>
        <dbReference type="Pfam" id="PF01225"/>
    </source>
</evidence>
<dbReference type="Pfam" id="PF01225">
    <property type="entry name" value="Mur_ligase"/>
    <property type="match status" value="1"/>
</dbReference>
<accession>A0A2A4T2I4</accession>
<evidence type="ECO:0000256" key="4">
    <source>
        <dbReference type="ARBA" id="ARBA00022840"/>
    </source>
</evidence>
<dbReference type="Proteomes" id="UP000218113">
    <property type="component" value="Unassembled WGS sequence"/>
</dbReference>
<dbReference type="GO" id="GO:0009252">
    <property type="term" value="P:peptidoglycan biosynthetic process"/>
    <property type="evidence" value="ECO:0007669"/>
    <property type="project" value="UniProtKB-KW"/>
</dbReference>
<keyword evidence="4" id="KW-0067">ATP-binding</keyword>
<dbReference type="SUPFAM" id="SSF53623">
    <property type="entry name" value="MurD-like peptide ligases, catalytic domain"/>
    <property type="match status" value="1"/>
</dbReference>
<dbReference type="PANTHER" id="PTHR43445:SF5">
    <property type="entry name" value="UDP-N-ACETYLMURAMATE--L-ALANYL-GAMMA-D-GLUTAMYL-MESO-2,6-DIAMINOHEPTANDIOATE LIGASE"/>
    <property type="match status" value="1"/>
</dbReference>
<organism evidence="12 13">
    <name type="scientific">SAR324 cluster bacterium</name>
    <dbReference type="NCBI Taxonomy" id="2024889"/>
    <lineage>
        <taxon>Bacteria</taxon>
        <taxon>Deltaproteobacteria</taxon>
        <taxon>SAR324 cluster</taxon>
    </lineage>
</organism>
<dbReference type="InterPro" id="IPR036615">
    <property type="entry name" value="Mur_ligase_C_dom_sf"/>
</dbReference>
<dbReference type="GO" id="GO:0005524">
    <property type="term" value="F:ATP binding"/>
    <property type="evidence" value="ECO:0007669"/>
    <property type="project" value="UniProtKB-KW"/>
</dbReference>
<dbReference type="Gene3D" id="3.40.50.720">
    <property type="entry name" value="NAD(P)-binding Rossmann-like Domain"/>
    <property type="match status" value="1"/>
</dbReference>
<evidence type="ECO:0000256" key="2">
    <source>
        <dbReference type="ARBA" id="ARBA00022618"/>
    </source>
</evidence>
<feature type="domain" description="Mur ligase N-terminal catalytic" evidence="9">
    <location>
        <begin position="5"/>
        <end position="99"/>
    </location>
</feature>
<dbReference type="InterPro" id="IPR050061">
    <property type="entry name" value="MurCDEF_pg_biosynth"/>
</dbReference>
<evidence type="ECO:0000259" key="11">
    <source>
        <dbReference type="Pfam" id="PF08245"/>
    </source>
</evidence>
<dbReference type="PANTHER" id="PTHR43445">
    <property type="entry name" value="UDP-N-ACETYLMURAMATE--L-ALANINE LIGASE-RELATED"/>
    <property type="match status" value="1"/>
</dbReference>
<dbReference type="AlphaFoldDB" id="A0A2A4T2I4"/>
<proteinExistence type="predicted"/>
<keyword evidence="1 12" id="KW-0436">Ligase</keyword>
<keyword evidence="5" id="KW-0133">Cell shape</keyword>
<gene>
    <name evidence="12" type="primary">mpl</name>
    <name evidence="12" type="ORF">COB67_07835</name>
</gene>